<dbReference type="InterPro" id="IPR050661">
    <property type="entry name" value="BglG_antiterminators"/>
</dbReference>
<evidence type="ECO:0000259" key="3">
    <source>
        <dbReference type="Pfam" id="PF05043"/>
    </source>
</evidence>
<comment type="caution">
    <text evidence="4">The sequence shown here is derived from an EMBL/GenBank/DDBJ whole genome shotgun (WGS) entry which is preliminary data.</text>
</comment>
<feature type="domain" description="Mga helix-turn-helix" evidence="3">
    <location>
        <begin position="84"/>
        <end position="164"/>
    </location>
</feature>
<evidence type="ECO:0000256" key="2">
    <source>
        <dbReference type="ARBA" id="ARBA00023163"/>
    </source>
</evidence>
<accession>A0ABS3HF17</accession>
<dbReference type="InterPro" id="IPR007737">
    <property type="entry name" value="Mga_HTH"/>
</dbReference>
<evidence type="ECO:0000313" key="4">
    <source>
        <dbReference type="EMBL" id="MBO0451838.1"/>
    </source>
</evidence>
<dbReference type="RefSeq" id="WP_207107618.1">
    <property type="nucleotide sequence ID" value="NZ_JAFLVR010000012.1"/>
</dbReference>
<dbReference type="PANTHER" id="PTHR30185:SF13">
    <property type="entry name" value="LICABCH OPERON REGULATOR-RELATED"/>
    <property type="match status" value="1"/>
</dbReference>
<evidence type="ECO:0000313" key="5">
    <source>
        <dbReference type="Proteomes" id="UP000664495"/>
    </source>
</evidence>
<dbReference type="PANTHER" id="PTHR30185">
    <property type="entry name" value="CRYPTIC BETA-GLUCOSIDE BGL OPERON ANTITERMINATOR"/>
    <property type="match status" value="1"/>
</dbReference>
<gene>
    <name evidence="4" type="ORF">JZO85_06120</name>
</gene>
<organism evidence="4 5">
    <name type="scientific">Candidatus Enterococcus murrayae</name>
    <dbReference type="NCBI Taxonomy" id="2815321"/>
    <lineage>
        <taxon>Bacteria</taxon>
        <taxon>Bacillati</taxon>
        <taxon>Bacillota</taxon>
        <taxon>Bacilli</taxon>
        <taxon>Lactobacillales</taxon>
        <taxon>Enterococcaceae</taxon>
        <taxon>Enterococcus</taxon>
    </lineage>
</organism>
<dbReference type="EMBL" id="JAFLVR010000012">
    <property type="protein sequence ID" value="MBO0451838.1"/>
    <property type="molecule type" value="Genomic_DNA"/>
</dbReference>
<evidence type="ECO:0000256" key="1">
    <source>
        <dbReference type="ARBA" id="ARBA00023015"/>
    </source>
</evidence>
<sequence>MIDPYIFNKNIRTKLRILSIIENTLQWYSAEKLSALTSIEKKTILKYCKELAEDSEKFAKGDLQILISKSQGIFLEAKNKNILSQFKVYLLEDTLTIKLMRRLFSSQPNNLTQLEQEFFVSESTIKRKIRSFRKNLAPYGIQVIYKNGSYELAGSESQIRMYFLISTWMTFKGSCWPFPTLKEEKINRTINDILALERLNSSDLSETDKRLLSYSLAIIILRYHQGKTIDWRSEWNVYEEVNHQLQLDSALKEYLLSDNEINFFLIVLQTFVKTYDFPELSARFIEAHKKCNTPAYEASKDFFHFFKQRFEIPVDDDLEKSTMGYFIACHLFTDIFKGFPIGIIGYDITTETKASYPFAASEVYQLIDDLQAHTNLALFREREQLHMRYTLFLISIEQLSKFEPPITIYFESDLPVFAEQRVKQRISSIFINWYHIHFVKNASEEHDLIIATSSAPNTHRLSISGKPVVFINQNLNYEDFFALNSVLKELHSTRRNLQQDE</sequence>
<name>A0ABS3HF17_9ENTE</name>
<dbReference type="Pfam" id="PF05043">
    <property type="entry name" value="Mga"/>
    <property type="match status" value="1"/>
</dbReference>
<dbReference type="InterPro" id="IPR036388">
    <property type="entry name" value="WH-like_DNA-bd_sf"/>
</dbReference>
<dbReference type="Gene3D" id="1.10.10.10">
    <property type="entry name" value="Winged helix-like DNA-binding domain superfamily/Winged helix DNA-binding domain"/>
    <property type="match status" value="1"/>
</dbReference>
<protein>
    <submittedName>
        <fullName evidence="4">Helix-turn-helix domain-containing protein</fullName>
    </submittedName>
</protein>
<reference evidence="4 5" key="1">
    <citation type="submission" date="2021-03" db="EMBL/GenBank/DDBJ databases">
        <title>Enterococcal diversity collection.</title>
        <authorList>
            <person name="Gilmore M.S."/>
            <person name="Schwartzman J."/>
            <person name="Van Tyne D."/>
            <person name="Martin M."/>
            <person name="Earl A.M."/>
            <person name="Manson A.L."/>
            <person name="Straub T."/>
            <person name="Salamzade R."/>
            <person name="Saavedra J."/>
            <person name="Lebreton F."/>
            <person name="Prichula J."/>
            <person name="Schaufler K."/>
            <person name="Gaca A."/>
            <person name="Sgardioli B."/>
            <person name="Wagenaar J."/>
            <person name="Strong T."/>
        </authorList>
    </citation>
    <scope>NUCLEOTIDE SEQUENCE [LARGE SCALE GENOMIC DNA]</scope>
    <source>
        <strain evidence="4 5">MJM16</strain>
    </source>
</reference>
<keyword evidence="1" id="KW-0805">Transcription regulation</keyword>
<proteinExistence type="predicted"/>
<keyword evidence="5" id="KW-1185">Reference proteome</keyword>
<keyword evidence="2" id="KW-0804">Transcription</keyword>
<dbReference type="Proteomes" id="UP000664495">
    <property type="component" value="Unassembled WGS sequence"/>
</dbReference>